<feature type="chain" id="PRO_5002994705" evidence="2">
    <location>
        <begin position="22"/>
        <end position="104"/>
    </location>
</feature>
<dbReference type="EMBL" id="FN393080">
    <property type="protein sequence ID" value="CAY81549.1"/>
    <property type="molecule type" value="Genomic_DNA"/>
</dbReference>
<evidence type="ECO:0000256" key="1">
    <source>
        <dbReference type="SAM" id="Phobius"/>
    </source>
</evidence>
<keyword evidence="2" id="KW-0732">Signal</keyword>
<keyword evidence="1" id="KW-0812">Transmembrane</keyword>
<dbReference type="AlphaFoldDB" id="C8ZDT3"/>
<protein>
    <submittedName>
        <fullName evidence="3">Vps65p</fullName>
    </submittedName>
</protein>
<evidence type="ECO:0000256" key="2">
    <source>
        <dbReference type="SAM" id="SignalP"/>
    </source>
</evidence>
<gene>
    <name evidence="3" type="ORF">EC1118_1L7_1860g</name>
</gene>
<evidence type="ECO:0000313" key="3">
    <source>
        <dbReference type="EMBL" id="CAY81549.1"/>
    </source>
</evidence>
<keyword evidence="1" id="KW-0472">Membrane</keyword>
<organism evidence="3">
    <name type="scientific">Saccharomyces cerevisiae (strain Lalvin EC1118 / Prise de mousse)</name>
    <name type="common">Baker's yeast</name>
    <dbReference type="NCBI Taxonomy" id="643680"/>
    <lineage>
        <taxon>Eukaryota</taxon>
        <taxon>Fungi</taxon>
        <taxon>Dikarya</taxon>
        <taxon>Ascomycota</taxon>
        <taxon>Saccharomycotina</taxon>
        <taxon>Saccharomycetes</taxon>
        <taxon>Saccharomycetales</taxon>
        <taxon>Saccharomycetaceae</taxon>
        <taxon>Saccharomyces</taxon>
    </lineage>
</organism>
<sequence>MRHCIIFIVCISIVEIRTVHIEFIKEIVVIFRIVDHFSPFMLPCLLSHCKDGDTIIFVCQSVVKVRNISLWNKLVLVRHCMLLCAFLLSFFNVLHSIISICRIF</sequence>
<reference evidence="3" key="1">
    <citation type="journal article" date="2009" name="Proc. Natl. Acad. Sci. U.S.A.">
        <title>Eukaryote-to-eukaryote gene transfer events revealed by the genome sequence of the wine yeast Saccharomyces cerevisiae EC1118.</title>
        <authorList>
            <person name="Novo M."/>
            <person name="Bigey F."/>
            <person name="Beyne E."/>
            <person name="Galeote V."/>
            <person name="Gavory F."/>
            <person name="Mallet S."/>
            <person name="Cambot B."/>
            <person name="Legras J.L."/>
            <person name="Wincker P."/>
            <person name="Casaregola S."/>
            <person name="Dequin S."/>
        </authorList>
    </citation>
    <scope>NUCLEOTIDE SEQUENCE [LARGE SCALE GENOMIC DNA]</scope>
    <source>
        <strain evidence="3">Lalvin EC1118</strain>
        <strain>Lalvin EC1118 / Prise de mousse</strain>
    </source>
</reference>
<proteinExistence type="predicted"/>
<feature type="transmembrane region" description="Helical" evidence="1">
    <location>
        <begin position="76"/>
        <end position="98"/>
    </location>
</feature>
<name>C8ZDT3_YEAS8</name>
<keyword evidence="1" id="KW-1133">Transmembrane helix</keyword>
<feature type="signal peptide" evidence="2">
    <location>
        <begin position="1"/>
        <end position="21"/>
    </location>
</feature>
<dbReference type="HOGENOM" id="CLU_2252172_0_0_1"/>
<accession>C8ZDT3</accession>